<dbReference type="InParanoid" id="L7JYT0"/>
<keyword evidence="3" id="KW-1185">Reference proteome</keyword>
<feature type="compositionally biased region" description="Basic residues" evidence="1">
    <location>
        <begin position="20"/>
        <end position="33"/>
    </location>
</feature>
<feature type="region of interest" description="Disordered" evidence="1">
    <location>
        <begin position="1"/>
        <end position="33"/>
    </location>
</feature>
<dbReference type="HOGENOM" id="CLU_3387203_0_0_1"/>
<dbReference type="Proteomes" id="UP000011185">
    <property type="component" value="Unassembled WGS sequence"/>
</dbReference>
<evidence type="ECO:0000313" key="2">
    <source>
        <dbReference type="EMBL" id="ELQ75912.1"/>
    </source>
</evidence>
<feature type="compositionally biased region" description="Basic and acidic residues" evidence="1">
    <location>
        <begin position="9"/>
        <end position="19"/>
    </location>
</feature>
<evidence type="ECO:0000313" key="3">
    <source>
        <dbReference type="Proteomes" id="UP000011185"/>
    </source>
</evidence>
<dbReference type="EMBL" id="JH993904">
    <property type="protein sequence ID" value="ELQ75912.1"/>
    <property type="molecule type" value="Genomic_DNA"/>
</dbReference>
<evidence type="ECO:0000256" key="1">
    <source>
        <dbReference type="SAM" id="MobiDB-lite"/>
    </source>
</evidence>
<organism evidence="2 3">
    <name type="scientific">Trachipleistophora hominis</name>
    <name type="common">Microsporidian parasite</name>
    <dbReference type="NCBI Taxonomy" id="72359"/>
    <lineage>
        <taxon>Eukaryota</taxon>
        <taxon>Fungi</taxon>
        <taxon>Fungi incertae sedis</taxon>
        <taxon>Microsporidia</taxon>
        <taxon>Pleistophoridae</taxon>
        <taxon>Trachipleistophora</taxon>
    </lineage>
</organism>
<accession>L7JYT0</accession>
<reference evidence="2 3" key="1">
    <citation type="journal article" date="2012" name="PLoS Pathog.">
        <title>The genome of the obligate intracellular parasite Trachipleistophora hominis: new insights into microsporidian genome dynamics and reductive evolution.</title>
        <authorList>
            <person name="Heinz E."/>
            <person name="Williams T.A."/>
            <person name="Nakjang S."/>
            <person name="Noel C.J."/>
            <person name="Swan D.C."/>
            <person name="Goldberg A.V."/>
            <person name="Harris S.R."/>
            <person name="Weinmaier T."/>
            <person name="Markert S."/>
            <person name="Becher D."/>
            <person name="Bernhardt J."/>
            <person name="Dagan T."/>
            <person name="Hacker C."/>
            <person name="Lucocq J.M."/>
            <person name="Schweder T."/>
            <person name="Rattei T."/>
            <person name="Hall N."/>
            <person name="Hirt R.P."/>
            <person name="Embley T.M."/>
        </authorList>
    </citation>
    <scope>NUCLEOTIDE SEQUENCE [LARGE SCALE GENOMIC DNA]</scope>
</reference>
<protein>
    <submittedName>
        <fullName evidence="2">Uncharacterized protein</fullName>
    </submittedName>
</protein>
<dbReference type="VEuPathDB" id="MicrosporidiaDB:THOM_1120"/>
<name>L7JYT0_TRAHO</name>
<sequence length="33" mass="3951">VPGRVLKRLNRDGYKDKTTNARRRNQHACKKNR</sequence>
<proteinExistence type="predicted"/>
<gene>
    <name evidence="2" type="ORF">THOM_1120</name>
</gene>
<feature type="non-terminal residue" evidence="2">
    <location>
        <position position="1"/>
    </location>
</feature>
<dbReference type="AlphaFoldDB" id="L7JYT0"/>